<keyword evidence="5" id="KW-0812">Transmembrane</keyword>
<dbReference type="GO" id="GO:0043565">
    <property type="term" value="F:sequence-specific DNA binding"/>
    <property type="evidence" value="ECO:0007669"/>
    <property type="project" value="InterPro"/>
</dbReference>
<dbReference type="PANTHER" id="PTHR43280">
    <property type="entry name" value="ARAC-FAMILY TRANSCRIPTIONAL REGULATOR"/>
    <property type="match status" value="1"/>
</dbReference>
<evidence type="ECO:0000313" key="7">
    <source>
        <dbReference type="EMBL" id="MBU3844121.1"/>
    </source>
</evidence>
<protein>
    <submittedName>
        <fullName evidence="7">AraC family transcriptional regulator</fullName>
    </submittedName>
</protein>
<gene>
    <name evidence="7" type="ORF">H9847_04515</name>
</gene>
<evidence type="ECO:0000256" key="2">
    <source>
        <dbReference type="ARBA" id="ARBA00023125"/>
    </source>
</evidence>
<dbReference type="EMBL" id="JAHLFE010000091">
    <property type="protein sequence ID" value="MBU3844121.1"/>
    <property type="molecule type" value="Genomic_DNA"/>
</dbReference>
<dbReference type="SUPFAM" id="SSF46689">
    <property type="entry name" value="Homeodomain-like"/>
    <property type="match status" value="2"/>
</dbReference>
<proteinExistence type="predicted"/>
<keyword evidence="5" id="KW-1133">Transmembrane helix</keyword>
<evidence type="ECO:0000256" key="1">
    <source>
        <dbReference type="ARBA" id="ARBA00023015"/>
    </source>
</evidence>
<feature type="region of interest" description="Disordered" evidence="4">
    <location>
        <begin position="368"/>
        <end position="394"/>
    </location>
</feature>
<feature type="domain" description="HTH araC/xylS-type" evidence="6">
    <location>
        <begin position="607"/>
        <end position="705"/>
    </location>
</feature>
<dbReference type="GO" id="GO:0003700">
    <property type="term" value="F:DNA-binding transcription factor activity"/>
    <property type="evidence" value="ECO:0007669"/>
    <property type="project" value="InterPro"/>
</dbReference>
<dbReference type="AlphaFoldDB" id="A0A948X175"/>
<dbReference type="InterPro" id="IPR009057">
    <property type="entry name" value="Homeodomain-like_sf"/>
</dbReference>
<dbReference type="Gene3D" id="1.10.10.60">
    <property type="entry name" value="Homeodomain-like"/>
    <property type="match status" value="2"/>
</dbReference>
<accession>A0A948X175</accession>
<evidence type="ECO:0000256" key="4">
    <source>
        <dbReference type="SAM" id="MobiDB-lite"/>
    </source>
</evidence>
<dbReference type="InterPro" id="IPR018060">
    <property type="entry name" value="HTH_AraC"/>
</dbReference>
<dbReference type="SMART" id="SM00342">
    <property type="entry name" value="HTH_ARAC"/>
    <property type="match status" value="1"/>
</dbReference>
<reference evidence="7" key="2">
    <citation type="submission" date="2021-04" db="EMBL/GenBank/DDBJ databases">
        <authorList>
            <person name="Gilroy R."/>
        </authorList>
    </citation>
    <scope>NUCLEOTIDE SEQUENCE</scope>
    <source>
        <strain evidence="7">378</strain>
    </source>
</reference>
<evidence type="ECO:0000256" key="5">
    <source>
        <dbReference type="SAM" id="Phobius"/>
    </source>
</evidence>
<dbReference type="PROSITE" id="PS01124">
    <property type="entry name" value="HTH_ARAC_FAMILY_2"/>
    <property type="match status" value="1"/>
</dbReference>
<dbReference type="Pfam" id="PF12833">
    <property type="entry name" value="HTH_18"/>
    <property type="match status" value="1"/>
</dbReference>
<comment type="caution">
    <text evidence="7">The sequence shown here is derived from an EMBL/GenBank/DDBJ whole genome shotgun (WGS) entry which is preliminary data.</text>
</comment>
<dbReference type="PANTHER" id="PTHR43280:SF31">
    <property type="entry name" value="TRANSCRIPTIONAL REGULATORY PROTEIN"/>
    <property type="match status" value="1"/>
</dbReference>
<keyword evidence="3" id="KW-0804">Transcription</keyword>
<name>A0A948X175_9GAMM</name>
<feature type="transmembrane region" description="Helical" evidence="5">
    <location>
        <begin position="7"/>
        <end position="32"/>
    </location>
</feature>
<keyword evidence="1" id="KW-0805">Transcription regulation</keyword>
<organism evidence="7 8">
    <name type="scientific">Candidatus Anaerobiospirillum pullicola</name>
    <dbReference type="NCBI Taxonomy" id="2838451"/>
    <lineage>
        <taxon>Bacteria</taxon>
        <taxon>Pseudomonadati</taxon>
        <taxon>Pseudomonadota</taxon>
        <taxon>Gammaproteobacteria</taxon>
        <taxon>Aeromonadales</taxon>
        <taxon>Succinivibrionaceae</taxon>
        <taxon>Anaerobiospirillum</taxon>
    </lineage>
</organism>
<evidence type="ECO:0000313" key="8">
    <source>
        <dbReference type="Proteomes" id="UP000733611"/>
    </source>
</evidence>
<evidence type="ECO:0000256" key="3">
    <source>
        <dbReference type="ARBA" id="ARBA00023163"/>
    </source>
</evidence>
<dbReference type="Proteomes" id="UP000733611">
    <property type="component" value="Unassembled WGS sequence"/>
</dbReference>
<reference evidence="7" key="1">
    <citation type="journal article" date="2021" name="PeerJ">
        <title>Extensive microbial diversity within the chicken gut microbiome revealed by metagenomics and culture.</title>
        <authorList>
            <person name="Gilroy R."/>
            <person name="Ravi A."/>
            <person name="Getino M."/>
            <person name="Pursley I."/>
            <person name="Horton D.L."/>
            <person name="Alikhan N.F."/>
            <person name="Baker D."/>
            <person name="Gharbi K."/>
            <person name="Hall N."/>
            <person name="Watson M."/>
            <person name="Adriaenssens E.M."/>
            <person name="Foster-Nyarko E."/>
            <person name="Jarju S."/>
            <person name="Secka A."/>
            <person name="Antonio M."/>
            <person name="Oren A."/>
            <person name="Chaudhuri R.R."/>
            <person name="La Ragione R."/>
            <person name="Hildebrand F."/>
            <person name="Pallen M.J."/>
        </authorList>
    </citation>
    <scope>NUCLEOTIDE SEQUENCE</scope>
    <source>
        <strain evidence="7">378</strain>
    </source>
</reference>
<keyword evidence="5" id="KW-0472">Membrane</keyword>
<evidence type="ECO:0000259" key="6">
    <source>
        <dbReference type="PROSITE" id="PS01124"/>
    </source>
</evidence>
<sequence>MQVQKRVVGLFAVIASPILLFAANHELIYAIWPRHSTVSTNTADVSAHAGAGAANTISTPISTNATPEAADADISSNGSISCISCIGSSGCNGSDVGRSGKDVATLTVQQRAAITARAQQLVASWNRSIGDPLLLNATSDMGGILLANQVYVIIGPMMPLKVQLKEHHKVRTAYADNQVGLAATNMWLELMKERTQTLEHFFADPVARAAANPVFAPDAALEVPQNAEVSFPEGGVQHLAAEQRAQAQAQWQGQGQAPCAPLAQSVLHSAECAESAERAERAEVQQWQEEELAKLHTARAAGAQNLEQEEPKGAARVAPSTASVLQERAVLAVPSASHPLSSGAKQCAGMTLEQLAHEDSAEYGDEYATPAETGNKAGTLGATGATNSTGITSHEGMSAHSQAVAMATADGAFTIPPAEQESFKAIAQALADEHSFDISQILAAEKEPYNPLDGSHGNYDFEWDDLLLQHLKLTQVPTVHTHNQLRSEVIMQEGVREGNRDKVKWSYRIPPKGKAGILGFTPLRSWKNHAHIANILASRAAIDAGLSPEEAYILSDKLFLVVEEITDPLIAKRMRYVVACAFALQVKAHHERLKEASQQVVESALVRKVRFYVQQHLFDKISLRTIAEALDYTPEYLTFAFKRVHGVSLMRYVQQERLERAKDLLLDTHITINDIASLLQFSSAAHFCKAFKLAEHLTPSQWRTQHATVVES</sequence>
<keyword evidence="2" id="KW-0238">DNA-binding</keyword>